<keyword evidence="6 7" id="KW-0560">Oxidoreductase</keyword>
<dbReference type="InterPro" id="IPR046373">
    <property type="entry name" value="Acyl-CoA_Oxase/DH_mid-dom_sf"/>
</dbReference>
<reference evidence="10" key="1">
    <citation type="submission" date="2025-08" db="UniProtKB">
        <authorList>
            <consortium name="Ensembl"/>
        </authorList>
    </citation>
    <scope>IDENTIFICATION</scope>
</reference>
<dbReference type="Gene3D" id="2.40.110.10">
    <property type="entry name" value="Butyryl-CoA Dehydrogenase, subunit A, domain 2"/>
    <property type="match status" value="1"/>
</dbReference>
<dbReference type="InterPro" id="IPR009100">
    <property type="entry name" value="AcylCoA_DH/oxidase_NM_dom_sf"/>
</dbReference>
<keyword evidence="11" id="KW-1185">Reference proteome</keyword>
<dbReference type="InterPro" id="IPR037069">
    <property type="entry name" value="AcylCoA_DH/ox_N_sf"/>
</dbReference>
<evidence type="ECO:0000259" key="8">
    <source>
        <dbReference type="Pfam" id="PF00441"/>
    </source>
</evidence>
<keyword evidence="5" id="KW-0443">Lipid metabolism</keyword>
<dbReference type="Pfam" id="PF00441">
    <property type="entry name" value="Acyl-CoA_dh_1"/>
    <property type="match status" value="1"/>
</dbReference>
<evidence type="ECO:0000256" key="5">
    <source>
        <dbReference type="ARBA" id="ARBA00022832"/>
    </source>
</evidence>
<evidence type="ECO:0000256" key="4">
    <source>
        <dbReference type="ARBA" id="ARBA00022827"/>
    </source>
</evidence>
<comment type="similarity">
    <text evidence="2 7">Belongs to the acyl-CoA dehydrogenase family.</text>
</comment>
<evidence type="ECO:0000256" key="1">
    <source>
        <dbReference type="ARBA" id="ARBA00001974"/>
    </source>
</evidence>
<dbReference type="Gene3D" id="1.20.140.10">
    <property type="entry name" value="Butyryl-CoA Dehydrogenase, subunit A, domain 3"/>
    <property type="match status" value="1"/>
</dbReference>
<proteinExistence type="inferred from homology"/>
<dbReference type="Gene3D" id="1.10.540.10">
    <property type="entry name" value="Acyl-CoA dehydrogenase/oxidase, N-terminal domain"/>
    <property type="match status" value="1"/>
</dbReference>
<evidence type="ECO:0000256" key="2">
    <source>
        <dbReference type="ARBA" id="ARBA00009347"/>
    </source>
</evidence>
<sequence>MEVLHMFGSEEQKRLWLQPLLKGEIRSCFCMTEPDVASSDATNIECTLDRDGDSYIINGKKWWISGAGNPDCKIALVMCKSKQPDASNRHSHHSTILVPMDTLGVIRVRPLTVFGQDDAIHGGHFEVHFENVRVPTSNIILGEGRGFEIAQGRLGPGRLHHCMRAVGLAEMALELLCERAASRRTFGKALYQHEVVAHWIAKCRLMIEQTRLLTLHAAHALDTKGSRAARKQIAMIKVAAAQMVCKVVDCAMQVYGGAGLSGDFPLAQMYAYARTLRLADGPDEVHLSSIAQLELRDQLKKAQAKL</sequence>
<dbReference type="SUPFAM" id="SSF47203">
    <property type="entry name" value="Acyl-CoA dehydrogenase C-terminal domain-like"/>
    <property type="match status" value="1"/>
</dbReference>
<dbReference type="InterPro" id="IPR036250">
    <property type="entry name" value="AcylCo_DH-like_C"/>
</dbReference>
<evidence type="ECO:0000256" key="6">
    <source>
        <dbReference type="ARBA" id="ARBA00023002"/>
    </source>
</evidence>
<dbReference type="PANTHER" id="PTHR48083">
    <property type="entry name" value="MEDIUM-CHAIN SPECIFIC ACYL-COA DEHYDROGENASE, MITOCHONDRIAL-RELATED"/>
    <property type="match status" value="1"/>
</dbReference>
<dbReference type="InterPro" id="IPR006091">
    <property type="entry name" value="Acyl-CoA_Oxase/DH_mid-dom"/>
</dbReference>
<evidence type="ECO:0000313" key="10">
    <source>
        <dbReference type="Ensembl" id="ENSPMGP00000002021.1"/>
    </source>
</evidence>
<keyword evidence="4 7" id="KW-0274">FAD</keyword>
<dbReference type="Ensembl" id="ENSPMGT00000002151.1">
    <property type="protein sequence ID" value="ENSPMGP00000002021.1"/>
    <property type="gene ID" value="ENSPMGG00000001815.1"/>
</dbReference>
<dbReference type="FunFam" id="2.40.110.10:FF:000002">
    <property type="entry name" value="Acyl-CoA dehydrogenase fadE12"/>
    <property type="match status" value="1"/>
</dbReference>
<dbReference type="AlphaFoldDB" id="A0A3B3ZCB9"/>
<dbReference type="Pfam" id="PF02770">
    <property type="entry name" value="Acyl-CoA_dh_M"/>
    <property type="match status" value="1"/>
</dbReference>
<name>A0A3B3ZCB9_9GOBI</name>
<protein>
    <submittedName>
        <fullName evidence="10">Uncharacterized protein</fullName>
    </submittedName>
</protein>
<dbReference type="InterPro" id="IPR050741">
    <property type="entry name" value="Acyl-CoA_dehydrogenase"/>
</dbReference>
<dbReference type="GO" id="GO:0033539">
    <property type="term" value="P:fatty acid beta-oxidation using acyl-CoA dehydrogenase"/>
    <property type="evidence" value="ECO:0007669"/>
    <property type="project" value="TreeGrafter"/>
</dbReference>
<organism evidence="10 11">
    <name type="scientific">Periophthalmus magnuspinnatus</name>
    <dbReference type="NCBI Taxonomy" id="409849"/>
    <lineage>
        <taxon>Eukaryota</taxon>
        <taxon>Metazoa</taxon>
        <taxon>Chordata</taxon>
        <taxon>Craniata</taxon>
        <taxon>Vertebrata</taxon>
        <taxon>Euteleostomi</taxon>
        <taxon>Actinopterygii</taxon>
        <taxon>Neopterygii</taxon>
        <taxon>Teleostei</taxon>
        <taxon>Neoteleostei</taxon>
        <taxon>Acanthomorphata</taxon>
        <taxon>Gobiaria</taxon>
        <taxon>Gobiiformes</taxon>
        <taxon>Gobioidei</taxon>
        <taxon>Gobiidae</taxon>
        <taxon>Oxudercinae</taxon>
        <taxon>Periophthalmus</taxon>
    </lineage>
</organism>
<evidence type="ECO:0000313" key="11">
    <source>
        <dbReference type="Proteomes" id="UP000261520"/>
    </source>
</evidence>
<accession>A0A3B3ZCB9</accession>
<feature type="domain" description="Acyl-CoA dehydrogenase/oxidase C-terminal" evidence="8">
    <location>
        <begin position="144"/>
        <end position="292"/>
    </location>
</feature>
<dbReference type="PANTHER" id="PTHR48083:SF13">
    <property type="entry name" value="ACYL-COA DEHYDROGENASE FAMILY MEMBER 11"/>
    <property type="match status" value="1"/>
</dbReference>
<dbReference type="SUPFAM" id="SSF56645">
    <property type="entry name" value="Acyl-CoA dehydrogenase NM domain-like"/>
    <property type="match status" value="1"/>
</dbReference>
<dbReference type="GO" id="GO:0050660">
    <property type="term" value="F:flavin adenine dinucleotide binding"/>
    <property type="evidence" value="ECO:0007669"/>
    <property type="project" value="InterPro"/>
</dbReference>
<dbReference type="GO" id="GO:0003995">
    <property type="term" value="F:acyl-CoA dehydrogenase activity"/>
    <property type="evidence" value="ECO:0007669"/>
    <property type="project" value="TreeGrafter"/>
</dbReference>
<reference evidence="10" key="2">
    <citation type="submission" date="2025-09" db="UniProtKB">
        <authorList>
            <consortium name="Ensembl"/>
        </authorList>
    </citation>
    <scope>IDENTIFICATION</scope>
</reference>
<comment type="cofactor">
    <cofactor evidence="1 7">
        <name>FAD</name>
        <dbReference type="ChEBI" id="CHEBI:57692"/>
    </cofactor>
</comment>
<feature type="domain" description="Acyl-CoA oxidase/dehydrogenase middle" evidence="9">
    <location>
        <begin position="28"/>
        <end position="132"/>
    </location>
</feature>
<keyword evidence="5" id="KW-0276">Fatty acid metabolism</keyword>
<dbReference type="Proteomes" id="UP000261520">
    <property type="component" value="Unplaced"/>
</dbReference>
<dbReference type="FunFam" id="1.20.140.10:FF:000018">
    <property type="entry name" value="Acyl-CoA dehydrogenase family member 10"/>
    <property type="match status" value="1"/>
</dbReference>
<evidence type="ECO:0000256" key="7">
    <source>
        <dbReference type="RuleBase" id="RU362125"/>
    </source>
</evidence>
<evidence type="ECO:0000256" key="3">
    <source>
        <dbReference type="ARBA" id="ARBA00022630"/>
    </source>
</evidence>
<evidence type="ECO:0000259" key="9">
    <source>
        <dbReference type="Pfam" id="PF02770"/>
    </source>
</evidence>
<keyword evidence="3 7" id="KW-0285">Flavoprotein</keyword>
<dbReference type="GO" id="GO:0005739">
    <property type="term" value="C:mitochondrion"/>
    <property type="evidence" value="ECO:0007669"/>
    <property type="project" value="TreeGrafter"/>
</dbReference>
<dbReference type="InterPro" id="IPR009075">
    <property type="entry name" value="AcylCo_DH/oxidase_C"/>
</dbReference>